<dbReference type="InterPro" id="IPR036397">
    <property type="entry name" value="RNaseH_sf"/>
</dbReference>
<keyword evidence="8" id="KW-1185">Reference proteome</keyword>
<evidence type="ECO:0000313" key="7">
    <source>
        <dbReference type="EMBL" id="SIS58575.1"/>
    </source>
</evidence>
<dbReference type="InterPro" id="IPR035965">
    <property type="entry name" value="PAS-like_dom_sf"/>
</dbReference>
<name>A0A1N7KAE2_9RHOB</name>
<accession>A0A1N7KAE2</accession>
<dbReference type="RefSeq" id="WP_076363535.1">
    <property type="nucleotide sequence ID" value="NZ_FTOM01000001.1"/>
</dbReference>
<dbReference type="Pfam" id="PF00929">
    <property type="entry name" value="RNase_T"/>
    <property type="match status" value="1"/>
</dbReference>
<dbReference type="NCBIfam" id="TIGR00573">
    <property type="entry name" value="dnaq"/>
    <property type="match status" value="1"/>
</dbReference>
<feature type="transmembrane region" description="Helical" evidence="5">
    <location>
        <begin position="12"/>
        <end position="34"/>
    </location>
</feature>
<evidence type="ECO:0000256" key="3">
    <source>
        <dbReference type="ARBA" id="ARBA00026073"/>
    </source>
</evidence>
<protein>
    <recommendedName>
        <fullName evidence="1">DNA-directed DNA polymerase</fullName>
        <ecNumber evidence="1">2.7.7.7</ecNumber>
    </recommendedName>
</protein>
<dbReference type="InterPro" id="IPR013520">
    <property type="entry name" value="Ribonucl_H"/>
</dbReference>
<dbReference type="STRING" id="407234.SAMN05421795_101759"/>
<keyword evidence="5" id="KW-0472">Membrane</keyword>
<dbReference type="Proteomes" id="UP000186098">
    <property type="component" value="Unassembled WGS sequence"/>
</dbReference>
<dbReference type="InterPro" id="IPR012337">
    <property type="entry name" value="RNaseH-like_sf"/>
</dbReference>
<feature type="domain" description="Exonuclease" evidence="6">
    <location>
        <begin position="505"/>
        <end position="675"/>
    </location>
</feature>
<dbReference type="FunFam" id="3.30.420.10:FF:000045">
    <property type="entry name" value="3'-5' exonuclease DinG"/>
    <property type="match status" value="1"/>
</dbReference>
<evidence type="ECO:0000256" key="4">
    <source>
        <dbReference type="ARBA" id="ARBA00049244"/>
    </source>
</evidence>
<reference evidence="8" key="1">
    <citation type="submission" date="2017-01" db="EMBL/GenBank/DDBJ databases">
        <authorList>
            <person name="Varghese N."/>
            <person name="Submissions S."/>
        </authorList>
    </citation>
    <scope>NUCLEOTIDE SEQUENCE [LARGE SCALE GENOMIC DNA]</scope>
    <source>
        <strain evidence="8">DSM 18714</strain>
    </source>
</reference>
<dbReference type="OrthoDB" id="9804290at2"/>
<dbReference type="PANTHER" id="PTHR30231">
    <property type="entry name" value="DNA POLYMERASE III SUBUNIT EPSILON"/>
    <property type="match status" value="1"/>
</dbReference>
<dbReference type="GO" id="GO:0005829">
    <property type="term" value="C:cytosol"/>
    <property type="evidence" value="ECO:0007669"/>
    <property type="project" value="TreeGrafter"/>
</dbReference>
<organism evidence="7 8">
    <name type="scientific">Phaeovulum vinaykumarii</name>
    <dbReference type="NCBI Taxonomy" id="407234"/>
    <lineage>
        <taxon>Bacteria</taxon>
        <taxon>Pseudomonadati</taxon>
        <taxon>Pseudomonadota</taxon>
        <taxon>Alphaproteobacteria</taxon>
        <taxon>Rhodobacterales</taxon>
        <taxon>Paracoccaceae</taxon>
        <taxon>Phaeovulum</taxon>
    </lineage>
</organism>
<feature type="transmembrane region" description="Helical" evidence="5">
    <location>
        <begin position="46"/>
        <end position="68"/>
    </location>
</feature>
<dbReference type="SMART" id="SM00479">
    <property type="entry name" value="EXOIII"/>
    <property type="match status" value="1"/>
</dbReference>
<proteinExistence type="predicted"/>
<dbReference type="GO" id="GO:0003887">
    <property type="term" value="F:DNA-directed DNA polymerase activity"/>
    <property type="evidence" value="ECO:0007669"/>
    <property type="project" value="UniProtKB-EC"/>
</dbReference>
<dbReference type="EMBL" id="FTOM01000001">
    <property type="protein sequence ID" value="SIS58575.1"/>
    <property type="molecule type" value="Genomic_DNA"/>
</dbReference>
<evidence type="ECO:0000259" key="6">
    <source>
        <dbReference type="SMART" id="SM00479"/>
    </source>
</evidence>
<dbReference type="EC" id="2.7.7.7" evidence="1"/>
<evidence type="ECO:0000256" key="5">
    <source>
        <dbReference type="SAM" id="Phobius"/>
    </source>
</evidence>
<dbReference type="InterPro" id="IPR006054">
    <property type="entry name" value="DnaQ"/>
</dbReference>
<dbReference type="GO" id="GO:0045004">
    <property type="term" value="P:DNA replication proofreading"/>
    <property type="evidence" value="ECO:0007669"/>
    <property type="project" value="TreeGrafter"/>
</dbReference>
<gene>
    <name evidence="7" type="ORF">SAMN05421795_101759</name>
</gene>
<dbReference type="SUPFAM" id="SSF53098">
    <property type="entry name" value="Ribonuclease H-like"/>
    <property type="match status" value="1"/>
</dbReference>
<evidence type="ECO:0000313" key="8">
    <source>
        <dbReference type="Proteomes" id="UP000186098"/>
    </source>
</evidence>
<dbReference type="Gene3D" id="3.30.450.20">
    <property type="entry name" value="PAS domain"/>
    <property type="match status" value="1"/>
</dbReference>
<sequence length="700" mass="75105">MIARLSLRLRVFLFFAALAAGNVAALGAGLYFGYHRLGDPSVLNGFIIGGATAGFAIIGLITWVWYLFDENVARPIERLAGGMRARAHADVGSEIDHAPARYLGDLAPAAAAVTENLSQTRNALAEAVARETTRLAGEKDWLETLLADVPVGVLLCTPRHKLVFYNGQAVDLLGHFDAAHAPGLDRRVFDYLHEAPIRHAYSRLIATADPDVATDLLCATTDSGRVLAARMRLLCPSQTPGAGAPGYVLTLRDVTGDLAAHAARERLMDEFFERLRHPAANLQSLIGVVAETGDTLPGGLLPEGMCTAMRTEAAALGTAIKDMSERHDATRADWWPLSLIRAADLSAAVQARLAAVELRVEAETEDLILRCDGFEIVALIAALILRAEEGGRDGFTLRVEADGAGALISIGWRGAPVALADLERWLAAPLEVGMADVTGHRVLSVHATECWPEGGPAPRICLPLREARRDTARPPAVPRAVVYDFELLSKAPTAEVVASRLEDLTYVVFDTETTGLLPSDGDEIVQIAAVRIVNGRRVETEVFDTLVNPGRPIPPGATEVHGITEAMVADAPDIAEVGRRFHKFAEGAVLVAHNAPFDMEFLRRHEAGIGKVFDNPVLDTVLLSAVVFGQSESHSLDALTHRLGITIPEEARHTAIGDTLATADAFLKLLPALKARGLTTFGAVLEEVRKHGRLLKDLNA</sequence>
<comment type="catalytic activity">
    <reaction evidence="4">
        <text>DNA(n) + a 2'-deoxyribonucleoside 5'-triphosphate = DNA(n+1) + diphosphate</text>
        <dbReference type="Rhea" id="RHEA:22508"/>
        <dbReference type="Rhea" id="RHEA-COMP:17339"/>
        <dbReference type="Rhea" id="RHEA-COMP:17340"/>
        <dbReference type="ChEBI" id="CHEBI:33019"/>
        <dbReference type="ChEBI" id="CHEBI:61560"/>
        <dbReference type="ChEBI" id="CHEBI:173112"/>
        <dbReference type="EC" id="2.7.7.7"/>
    </reaction>
</comment>
<dbReference type="CDD" id="cd06127">
    <property type="entry name" value="DEDDh"/>
    <property type="match status" value="1"/>
</dbReference>
<dbReference type="AlphaFoldDB" id="A0A1N7KAE2"/>
<dbReference type="Gene3D" id="3.30.420.10">
    <property type="entry name" value="Ribonuclease H-like superfamily/Ribonuclease H"/>
    <property type="match status" value="1"/>
</dbReference>
<dbReference type="SUPFAM" id="SSF55785">
    <property type="entry name" value="PYP-like sensor domain (PAS domain)"/>
    <property type="match status" value="1"/>
</dbReference>
<evidence type="ECO:0000256" key="1">
    <source>
        <dbReference type="ARBA" id="ARBA00012417"/>
    </source>
</evidence>
<keyword evidence="5" id="KW-0812">Transmembrane</keyword>
<dbReference type="GO" id="GO:0008408">
    <property type="term" value="F:3'-5' exonuclease activity"/>
    <property type="evidence" value="ECO:0007669"/>
    <property type="project" value="TreeGrafter"/>
</dbReference>
<evidence type="ECO:0000256" key="2">
    <source>
        <dbReference type="ARBA" id="ARBA00025483"/>
    </source>
</evidence>
<keyword evidence="5" id="KW-1133">Transmembrane helix</keyword>
<dbReference type="PANTHER" id="PTHR30231:SF41">
    <property type="entry name" value="DNA POLYMERASE III SUBUNIT EPSILON"/>
    <property type="match status" value="1"/>
</dbReference>
<comment type="function">
    <text evidence="2">DNA polymerase III is a complex, multichain enzyme responsible for most of the replicative synthesis in bacteria. The epsilon subunit contain the editing function and is a proofreading 3'-5' exonuclease.</text>
</comment>
<comment type="subunit">
    <text evidence="3">DNA polymerase III contains a core (composed of alpha, epsilon and theta chains) that associates with a tau subunit. This core dimerizes to form the POLIII' complex. PolIII' associates with the gamma complex (composed of gamma, delta, delta', psi and chi chains) and with the beta chain to form the complete DNA polymerase III complex.</text>
</comment>
<dbReference type="GO" id="GO:0003677">
    <property type="term" value="F:DNA binding"/>
    <property type="evidence" value="ECO:0007669"/>
    <property type="project" value="InterPro"/>
</dbReference>